<dbReference type="GO" id="GO:0016881">
    <property type="term" value="F:acid-amino acid ligase activity"/>
    <property type="evidence" value="ECO:0007669"/>
    <property type="project" value="InterPro"/>
</dbReference>
<dbReference type="InterPro" id="IPR004101">
    <property type="entry name" value="Mur_ligase_C"/>
</dbReference>
<keyword evidence="2" id="KW-0131">Cell cycle</keyword>
<keyword evidence="2" id="KW-0573">Peptidoglycan synthesis</keyword>
<evidence type="ECO:0000313" key="5">
    <source>
        <dbReference type="EMBL" id="KXB35384.1"/>
    </source>
</evidence>
<keyword evidence="6" id="KW-1185">Reference proteome</keyword>
<dbReference type="RefSeq" id="WP_231723324.1">
    <property type="nucleotide sequence ID" value="NZ_KQ959485.1"/>
</dbReference>
<dbReference type="EMBL" id="LSCR01000003">
    <property type="protein sequence ID" value="KXB35384.1"/>
    <property type="molecule type" value="Genomic_DNA"/>
</dbReference>
<dbReference type="GO" id="GO:0071555">
    <property type="term" value="P:cell wall organization"/>
    <property type="evidence" value="ECO:0007669"/>
    <property type="project" value="UniProtKB-KW"/>
</dbReference>
<dbReference type="InterPro" id="IPR036615">
    <property type="entry name" value="Mur_ligase_C_dom_sf"/>
</dbReference>
<keyword evidence="2" id="KW-0961">Cell wall biogenesis/degradation</keyword>
<evidence type="ECO:0000259" key="3">
    <source>
        <dbReference type="Pfam" id="PF02875"/>
    </source>
</evidence>
<dbReference type="Gene3D" id="3.40.1390.10">
    <property type="entry name" value="MurE/MurF, N-terminal domain"/>
    <property type="match status" value="1"/>
</dbReference>
<dbReference type="SUPFAM" id="SSF53244">
    <property type="entry name" value="MurD-like peptide ligases, peptide-binding domain"/>
    <property type="match status" value="1"/>
</dbReference>
<dbReference type="Gene3D" id="3.40.1190.10">
    <property type="entry name" value="Mur-like, catalytic domain"/>
    <property type="match status" value="1"/>
</dbReference>
<comment type="caution">
    <text evidence="5">The sequence shown here is derived from an EMBL/GenBank/DDBJ whole genome shotgun (WGS) entry which is preliminary data.</text>
</comment>
<dbReference type="STRING" id="1393034.HMPREF3192_00255"/>
<keyword evidence="2" id="KW-0133">Cell shape</keyword>
<name>A0A133XWT1_9ACTN</name>
<dbReference type="PATRIC" id="fig|1393034.3.peg.250"/>
<evidence type="ECO:0000313" key="6">
    <source>
        <dbReference type="Proteomes" id="UP000070675"/>
    </source>
</evidence>
<evidence type="ECO:0000256" key="2">
    <source>
        <dbReference type="RuleBase" id="RU004135"/>
    </source>
</evidence>
<dbReference type="SUPFAM" id="SSF53623">
    <property type="entry name" value="MurD-like peptide ligases, catalytic domain"/>
    <property type="match status" value="1"/>
</dbReference>
<comment type="pathway">
    <text evidence="2">Cell wall biogenesis; peptidoglycan biosynthesis.</text>
</comment>
<dbReference type="AlphaFoldDB" id="A0A133XWT1"/>
<dbReference type="Pfam" id="PF08245">
    <property type="entry name" value="Mur_ligase_M"/>
    <property type="match status" value="1"/>
</dbReference>
<dbReference type="UniPathway" id="UPA00219"/>
<gene>
    <name evidence="5" type="ORF">HMPREF3192_00255</name>
</gene>
<proteinExistence type="inferred from homology"/>
<feature type="domain" description="Mur ligase central" evidence="4">
    <location>
        <begin position="106"/>
        <end position="325"/>
    </location>
</feature>
<accession>A0A133XWT1</accession>
<dbReference type="Gene3D" id="3.90.190.20">
    <property type="entry name" value="Mur ligase, C-terminal domain"/>
    <property type="match status" value="1"/>
</dbReference>
<dbReference type="PANTHER" id="PTHR23135">
    <property type="entry name" value="MUR LIGASE FAMILY MEMBER"/>
    <property type="match status" value="1"/>
</dbReference>
<dbReference type="GO" id="GO:0005737">
    <property type="term" value="C:cytoplasm"/>
    <property type="evidence" value="ECO:0007669"/>
    <property type="project" value="UniProtKB-SubCell"/>
</dbReference>
<reference evidence="6" key="1">
    <citation type="submission" date="2016-01" db="EMBL/GenBank/DDBJ databases">
        <authorList>
            <person name="Mitreva M."/>
            <person name="Pepin K.H."/>
            <person name="Mihindukulasuriya K.A."/>
            <person name="Fulton R."/>
            <person name="Fronick C."/>
            <person name="O'Laughlin M."/>
            <person name="Miner T."/>
            <person name="Herter B."/>
            <person name="Rosa B.A."/>
            <person name="Cordes M."/>
            <person name="Tomlinson C."/>
            <person name="Wollam A."/>
            <person name="Palsikar V.B."/>
            <person name="Mardis E.R."/>
            <person name="Wilson R.K."/>
        </authorList>
    </citation>
    <scope>NUCLEOTIDE SEQUENCE [LARGE SCALE GENOMIC DNA]</scope>
    <source>
        <strain evidence="6">DNF00019</strain>
    </source>
</reference>
<dbReference type="Pfam" id="PF02875">
    <property type="entry name" value="Mur_ligase_C"/>
    <property type="match status" value="1"/>
</dbReference>
<organism evidence="5 6">
    <name type="scientific">Atopobium deltae</name>
    <dbReference type="NCBI Taxonomy" id="1393034"/>
    <lineage>
        <taxon>Bacteria</taxon>
        <taxon>Bacillati</taxon>
        <taxon>Actinomycetota</taxon>
        <taxon>Coriobacteriia</taxon>
        <taxon>Coriobacteriales</taxon>
        <taxon>Atopobiaceae</taxon>
        <taxon>Atopobium</taxon>
    </lineage>
</organism>
<evidence type="ECO:0000256" key="1">
    <source>
        <dbReference type="ARBA" id="ARBA00005898"/>
    </source>
</evidence>
<dbReference type="GO" id="GO:0008360">
    <property type="term" value="P:regulation of cell shape"/>
    <property type="evidence" value="ECO:0007669"/>
    <property type="project" value="UniProtKB-KW"/>
</dbReference>
<keyword evidence="5" id="KW-0436">Ligase</keyword>
<dbReference type="GO" id="GO:0009252">
    <property type="term" value="P:peptidoglycan biosynthetic process"/>
    <property type="evidence" value="ECO:0007669"/>
    <property type="project" value="UniProtKB-UniPathway"/>
</dbReference>
<comment type="similarity">
    <text evidence="1">Belongs to the MurCDEF family. MurE subfamily.</text>
</comment>
<dbReference type="InterPro" id="IPR013221">
    <property type="entry name" value="Mur_ligase_cen"/>
</dbReference>
<dbReference type="Proteomes" id="UP000070675">
    <property type="component" value="Unassembled WGS sequence"/>
</dbReference>
<comment type="subcellular location">
    <subcellularLocation>
        <location evidence="2">Cytoplasm</location>
    </subcellularLocation>
</comment>
<dbReference type="GO" id="GO:0005524">
    <property type="term" value="F:ATP binding"/>
    <property type="evidence" value="ECO:0007669"/>
    <property type="project" value="InterPro"/>
</dbReference>
<dbReference type="PANTHER" id="PTHR23135:SF4">
    <property type="entry name" value="UDP-N-ACETYLMURAMOYL-L-ALANYL-D-GLUTAMATE--2,6-DIAMINOPIMELATE LIGASE MURE HOMOLOG, CHLOROPLASTIC"/>
    <property type="match status" value="1"/>
</dbReference>
<sequence>MPQQVGATPQAAATLAISGAACDSRVVAPGNVFICKGAAFKPAFLTRALEAGASCYLCDQVQADELLRIAPTTARLVVNDIRKAMAIVSAAAWGHPDTDLRIAGMTGTKGKSTVAYMLRSIADKGEPYAHASIMGSIETYDGIEREESHNTTPEAPDLWRHLAQAKATGHDPMIMEISSQALKYERTLGLHVDVVGWLNIGRDHISPQEHKDFEDYFTSKLKIFELSDTAVVNLDTDHLDRVLDAAHKQHIHKLVTLSARGSAASNASTNTDVSNPPADIWAENIRVEYDTVRFCCHTPQWTDTILLSMPGVFNVENALCAIGMAQQLGYSQKEICAGLARCHVPGRMELSSASTPHIIGLVDYAHNQLSFQKFFSSVKQSFPQHKIIAVFGAPGNKAYERRQELPQEASRWADMLIYTSEDPWYESAEKICQDMIAATPAGAHYEVIVDRTKAIYRAVEMAQTWHHEGSDSIICMLAKGDEVESHEGDAFVPMQPDGDVFAQAMGTYAQRADAQA</sequence>
<dbReference type="InterPro" id="IPR036565">
    <property type="entry name" value="Mur-like_cat_sf"/>
</dbReference>
<protein>
    <submittedName>
        <fullName evidence="5">UDP-N-acetylmuramoyl-L-alanyl-D-glutamate--2, 6-diaminopimelate ligase</fullName>
    </submittedName>
</protein>
<dbReference type="GO" id="GO:0051301">
    <property type="term" value="P:cell division"/>
    <property type="evidence" value="ECO:0007669"/>
    <property type="project" value="UniProtKB-KW"/>
</dbReference>
<dbReference type="NCBIfam" id="TIGR01085">
    <property type="entry name" value="murE"/>
    <property type="match status" value="1"/>
</dbReference>
<keyword evidence="2" id="KW-0132">Cell division</keyword>
<dbReference type="InterPro" id="IPR005761">
    <property type="entry name" value="UDP-N-AcMur-Glu-dNH2Pim_ligase"/>
</dbReference>
<feature type="domain" description="Mur ligase C-terminal" evidence="3">
    <location>
        <begin position="346"/>
        <end position="463"/>
    </location>
</feature>
<evidence type="ECO:0000259" key="4">
    <source>
        <dbReference type="Pfam" id="PF08245"/>
    </source>
</evidence>